<sequence>MSHSVIRQVDKYVEKINFSGCKDIVDLTKFAQLTAFYVSCLPALEVSEILRAAQAENQYWMSWSDSVGAWISSSGKEIELLVHEGEKESNLSNLTLGFTSALMGACLNLQGQVAIHANAVALNGRAIAFVGPSGAGKSTLSMYCVQQGMELLTDDVLVVDECDRVLLGNPRIKLFPHTGTALNLEVPDDYFYKIFYSSETLGSPIPTEPAPLHAIYLLDAAEVDTITASSVPPTQAIFNLLKNSYAVQEFPEVYGKLLDRYQQLIRQVPVKRLIYPHNFDRLPNVYRFLTEDLKS</sequence>
<dbReference type="Proteomes" id="UP001482513">
    <property type="component" value="Unassembled WGS sequence"/>
</dbReference>
<reference evidence="1 2" key="1">
    <citation type="submission" date="2022-04" db="EMBL/GenBank/DDBJ databases">
        <title>Positive selection, recombination, and allopatry shape intraspecific diversity of widespread and dominant cyanobacteria.</title>
        <authorList>
            <person name="Wei J."/>
            <person name="Shu W."/>
            <person name="Hu C."/>
        </authorList>
    </citation>
    <scope>NUCLEOTIDE SEQUENCE [LARGE SCALE GENOMIC DNA]</scope>
    <source>
        <strain evidence="1 2">DQ-A4</strain>
    </source>
</reference>
<keyword evidence="2" id="KW-1185">Reference proteome</keyword>
<dbReference type="InterPro" id="IPR027417">
    <property type="entry name" value="P-loop_NTPase"/>
</dbReference>
<name>A0ABV0JZ55_9CYAN</name>
<organism evidence="1 2">
    <name type="scientific">Leptolyngbya subtilissima DQ-A4</name>
    <dbReference type="NCBI Taxonomy" id="2933933"/>
    <lineage>
        <taxon>Bacteria</taxon>
        <taxon>Bacillati</taxon>
        <taxon>Cyanobacteriota</taxon>
        <taxon>Cyanophyceae</taxon>
        <taxon>Leptolyngbyales</taxon>
        <taxon>Leptolyngbyaceae</taxon>
        <taxon>Leptolyngbya group</taxon>
        <taxon>Leptolyngbya</taxon>
    </lineage>
</organism>
<dbReference type="EMBL" id="JAMPKX010000001">
    <property type="protein sequence ID" value="MEP0945776.1"/>
    <property type="molecule type" value="Genomic_DNA"/>
</dbReference>
<evidence type="ECO:0000313" key="2">
    <source>
        <dbReference type="Proteomes" id="UP001482513"/>
    </source>
</evidence>
<gene>
    <name evidence="1" type="ORF">NC992_02725</name>
</gene>
<dbReference type="Gene3D" id="3.40.50.300">
    <property type="entry name" value="P-loop containing nucleotide triphosphate hydrolases"/>
    <property type="match status" value="1"/>
</dbReference>
<comment type="caution">
    <text evidence="1">The sequence shown here is derived from an EMBL/GenBank/DDBJ whole genome shotgun (WGS) entry which is preliminary data.</text>
</comment>
<dbReference type="RefSeq" id="WP_190699103.1">
    <property type="nucleotide sequence ID" value="NZ_JAMPKX010000001.1"/>
</dbReference>
<accession>A0ABV0JZ55</accession>
<dbReference type="SUPFAM" id="SSF53795">
    <property type="entry name" value="PEP carboxykinase-like"/>
    <property type="match status" value="1"/>
</dbReference>
<proteinExistence type="predicted"/>
<evidence type="ECO:0000313" key="1">
    <source>
        <dbReference type="EMBL" id="MEP0945776.1"/>
    </source>
</evidence>
<protein>
    <submittedName>
        <fullName evidence="1">Uncharacterized protein</fullName>
    </submittedName>
</protein>